<dbReference type="Pfam" id="PF06087">
    <property type="entry name" value="Tyr-DNA_phospho"/>
    <property type="match status" value="1"/>
</dbReference>
<reference evidence="13 14" key="1">
    <citation type="submission" date="2019-01" db="EMBL/GenBank/DDBJ databases">
        <title>Nuclear Genome Assembly of the Microalgal Biofuel strain Nannochloropsis salina CCMP1776.</title>
        <authorList>
            <person name="Hovde B."/>
        </authorList>
    </citation>
    <scope>NUCLEOTIDE SEQUENCE [LARGE SCALE GENOMIC DNA]</scope>
    <source>
        <strain evidence="13 14">CCMP1776</strain>
    </source>
</reference>
<proteinExistence type="inferred from homology"/>
<keyword evidence="3" id="KW-0540">Nuclease</keyword>
<evidence type="ECO:0000313" key="13">
    <source>
        <dbReference type="EMBL" id="TFJ80932.1"/>
    </source>
</evidence>
<evidence type="ECO:0000313" key="14">
    <source>
        <dbReference type="Proteomes" id="UP000355283"/>
    </source>
</evidence>
<feature type="compositionally biased region" description="Low complexity" evidence="12">
    <location>
        <begin position="26"/>
        <end position="37"/>
    </location>
</feature>
<dbReference type="GO" id="GO:0006281">
    <property type="term" value="P:DNA repair"/>
    <property type="evidence" value="ECO:0007669"/>
    <property type="project" value="UniProtKB-KW"/>
</dbReference>
<name>A0A4D9CP45_9STRA</name>
<keyword evidence="6" id="KW-0269">Exonuclease</keyword>
<feature type="binding site" evidence="10">
    <location>
        <position position="515"/>
    </location>
    <ligand>
        <name>substrate</name>
    </ligand>
</feature>
<dbReference type="SUPFAM" id="SSF56024">
    <property type="entry name" value="Phospholipase D/nuclease"/>
    <property type="match status" value="2"/>
</dbReference>
<keyword evidence="14" id="KW-1185">Reference proteome</keyword>
<dbReference type="GO" id="GO:0005634">
    <property type="term" value="C:nucleus"/>
    <property type="evidence" value="ECO:0007669"/>
    <property type="project" value="UniProtKB-SubCell"/>
</dbReference>
<dbReference type="GO" id="GO:0004527">
    <property type="term" value="F:exonuclease activity"/>
    <property type="evidence" value="ECO:0007669"/>
    <property type="project" value="UniProtKB-KW"/>
</dbReference>
<keyword evidence="8" id="KW-0539">Nucleus</keyword>
<dbReference type="AlphaFoldDB" id="A0A4D9CP45"/>
<feature type="binding site" evidence="10">
    <location>
        <position position="244"/>
    </location>
    <ligand>
        <name>substrate</name>
    </ligand>
</feature>
<protein>
    <recommendedName>
        <fullName evidence="15">Tyrosyl-DNA phosphodiesterase 1</fullName>
    </recommendedName>
</protein>
<feature type="compositionally biased region" description="Basic and acidic residues" evidence="12">
    <location>
        <begin position="45"/>
        <end position="54"/>
    </location>
</feature>
<organism evidence="13 14">
    <name type="scientific">Nannochloropsis salina CCMP1776</name>
    <dbReference type="NCBI Taxonomy" id="1027361"/>
    <lineage>
        <taxon>Eukaryota</taxon>
        <taxon>Sar</taxon>
        <taxon>Stramenopiles</taxon>
        <taxon>Ochrophyta</taxon>
        <taxon>Eustigmatophyceae</taxon>
        <taxon>Eustigmatales</taxon>
        <taxon>Monodopsidaceae</taxon>
        <taxon>Microchloropsis</taxon>
        <taxon>Microchloropsis salina</taxon>
    </lineage>
</organism>
<evidence type="ECO:0000256" key="9">
    <source>
        <dbReference type="PIRSR" id="PIRSR610347-1"/>
    </source>
</evidence>
<evidence type="ECO:0000256" key="7">
    <source>
        <dbReference type="ARBA" id="ARBA00023204"/>
    </source>
</evidence>
<comment type="similarity">
    <text evidence="2">Belongs to the tyrosyl-DNA phosphodiesterase family.</text>
</comment>
<evidence type="ECO:0000256" key="11">
    <source>
        <dbReference type="PIRSR" id="PIRSR610347-3"/>
    </source>
</evidence>
<dbReference type="GO" id="GO:0003690">
    <property type="term" value="F:double-stranded DNA binding"/>
    <property type="evidence" value="ECO:0007669"/>
    <property type="project" value="TreeGrafter"/>
</dbReference>
<gene>
    <name evidence="13" type="ORF">NSK_007575</name>
</gene>
<feature type="region of interest" description="Disordered" evidence="12">
    <location>
        <begin position="1"/>
        <end position="137"/>
    </location>
</feature>
<dbReference type="InterPro" id="IPR010347">
    <property type="entry name" value="Tdp1"/>
</dbReference>
<dbReference type="OrthoDB" id="47785at2759"/>
<evidence type="ECO:0000256" key="3">
    <source>
        <dbReference type="ARBA" id="ARBA00022722"/>
    </source>
</evidence>
<evidence type="ECO:0000256" key="5">
    <source>
        <dbReference type="ARBA" id="ARBA00022801"/>
    </source>
</evidence>
<evidence type="ECO:0000256" key="12">
    <source>
        <dbReference type="SAM" id="MobiDB-lite"/>
    </source>
</evidence>
<dbReference type="Gene3D" id="3.30.870.10">
    <property type="entry name" value="Endonuclease Chain A"/>
    <property type="match status" value="2"/>
</dbReference>
<dbReference type="PANTHER" id="PTHR12415">
    <property type="entry name" value="TYROSYL-DNA PHOSPHODIESTERASE 1"/>
    <property type="match status" value="1"/>
</dbReference>
<dbReference type="GO" id="GO:0003697">
    <property type="term" value="F:single-stranded DNA binding"/>
    <property type="evidence" value="ECO:0007669"/>
    <property type="project" value="TreeGrafter"/>
</dbReference>
<keyword evidence="7" id="KW-0234">DNA repair</keyword>
<dbReference type="PANTHER" id="PTHR12415:SF0">
    <property type="entry name" value="TYROSYL-DNA PHOSPHODIESTERASE 1"/>
    <property type="match status" value="1"/>
</dbReference>
<evidence type="ECO:0000256" key="2">
    <source>
        <dbReference type="ARBA" id="ARBA00010205"/>
    </source>
</evidence>
<dbReference type="GO" id="GO:0017005">
    <property type="term" value="F:3'-tyrosyl-DNA phosphodiesterase activity"/>
    <property type="evidence" value="ECO:0007669"/>
    <property type="project" value="TreeGrafter"/>
</dbReference>
<evidence type="ECO:0000256" key="8">
    <source>
        <dbReference type="ARBA" id="ARBA00023242"/>
    </source>
</evidence>
<feature type="site" description="Interaction with DNA" evidence="11">
    <location>
        <position position="558"/>
    </location>
</feature>
<dbReference type="CDD" id="cd09122">
    <property type="entry name" value="PLDc_Tdp1_1"/>
    <property type="match status" value="1"/>
</dbReference>
<evidence type="ECO:0008006" key="15">
    <source>
        <dbReference type="Google" id="ProtNLM"/>
    </source>
</evidence>
<evidence type="ECO:0000256" key="6">
    <source>
        <dbReference type="ARBA" id="ARBA00022839"/>
    </source>
</evidence>
<evidence type="ECO:0000256" key="4">
    <source>
        <dbReference type="ARBA" id="ARBA00022763"/>
    </source>
</evidence>
<accession>A0A4D9CP45</accession>
<sequence length="670" mass="74001">MSSLDGPEDQDKKRRRLVLHLEKSDSLPAAARSLLAPQHSLNTSDHGKRKDKNSESNVMTGGIAKKPVHDLTLGSDEEDDEEQVEVIESPPPRGSGIENGRETAANDPYVSETLSELKKSSKNGVEHANYSTSSGGKVGSSASLPLLPFYLGQVRGLSPEYNAQCLGLEDIFSGAFHRAIVCNYMYEWSFFLETLPRLLSIPWLCVYGDENPSTPQISEAFPNIATFKPRFRNTPFAWGTHHSKMALLLYEGGLRVMICTSNFIEVDWRNKTQGIWVQDFPKLREEDKADDSLFGRDLREYLQALNGFENECGSRGQHSPGKGHPLLTEMIEQELPRIDFSSAQAVLLASVPGKHTGHDRFKFGHLKLRRLLEKEPMPPGLFPSTPPCPSPARAPSLLATGLVSQFSSLGSHARNGFWVTQDFERSLSSSSSSPSTFATCLPSYLIWPRFLDVDGSLEGRAAGGALPCPPKNMFLRFSKEGGGGEGGEVHPYLKERLARWEGGRWGRQRAMPHLKSFLRFSVIREGAGAVAGENGRGQGACKETTRLAWVLITSHNYSKPAWGELQSKGEVFKIQSFEMGVLFLPSRYPRLARTFSLTPSHPLLGLGPPAQENICGFYSAGWQEARKVARREGGGGGKGGALLAFPLPYECPPTRYDSRDEPWVSPMHHY</sequence>
<dbReference type="Proteomes" id="UP000355283">
    <property type="component" value="Unassembled WGS sequence"/>
</dbReference>
<keyword evidence="4" id="KW-0227">DNA damage</keyword>
<comment type="caution">
    <text evidence="13">The sequence shown here is derived from an EMBL/GenBank/DDBJ whole genome shotgun (WGS) entry which is preliminary data.</text>
</comment>
<feature type="active site" description="Proton donor/acceptor" evidence="9">
    <location>
        <position position="513"/>
    </location>
</feature>
<keyword evidence="5" id="KW-0378">Hydrolase</keyword>
<feature type="active site" description="Nucleophile" evidence="9">
    <location>
        <position position="242"/>
    </location>
</feature>
<comment type="subcellular location">
    <subcellularLocation>
        <location evidence="1">Nucleus</location>
    </subcellularLocation>
</comment>
<dbReference type="EMBL" id="SDOX01000145">
    <property type="protein sequence ID" value="TFJ80932.1"/>
    <property type="molecule type" value="Genomic_DNA"/>
</dbReference>
<evidence type="ECO:0000256" key="1">
    <source>
        <dbReference type="ARBA" id="ARBA00004123"/>
    </source>
</evidence>
<evidence type="ECO:0000256" key="10">
    <source>
        <dbReference type="PIRSR" id="PIRSR610347-2"/>
    </source>
</evidence>
<feature type="compositionally biased region" description="Acidic residues" evidence="12">
    <location>
        <begin position="75"/>
        <end position="85"/>
    </location>
</feature>